<keyword evidence="3" id="KW-1185">Reference proteome</keyword>
<name>W5IGJ9_SCAIO</name>
<protein>
    <recommendedName>
        <fullName evidence="4">Type II secretion system protein GspF domain-containing protein</fullName>
    </recommendedName>
</protein>
<comment type="caution">
    <text evidence="2">The sequence shown here is derived from an EMBL/GenBank/DDBJ whole genome shotgun (WGS) entry which is preliminary data.</text>
</comment>
<evidence type="ECO:0000256" key="1">
    <source>
        <dbReference type="SAM" id="Phobius"/>
    </source>
</evidence>
<reference evidence="2 3" key="1">
    <citation type="submission" date="2012-01" db="EMBL/GenBank/DDBJ databases">
        <title>The Genome Sequence of Scardovia inopinata F0304.</title>
        <authorList>
            <consortium name="The Broad Institute Genome Sequencing Platform"/>
            <person name="Earl A."/>
            <person name="Ward D."/>
            <person name="Feldgarden M."/>
            <person name="Gevers D."/>
            <person name="Izard J."/>
            <person name="Baranova O.V."/>
            <person name="Blanton J.M."/>
            <person name="Tanner A.C."/>
            <person name="Dewhirst F.E."/>
            <person name="Young S.K."/>
            <person name="Zeng Q."/>
            <person name="Gargeya S."/>
            <person name="Fitzgerald M."/>
            <person name="Haas B."/>
            <person name="Abouelleil A."/>
            <person name="Alvarado L."/>
            <person name="Arachchi H.M."/>
            <person name="Berlin A."/>
            <person name="Chapman S.B."/>
            <person name="Gearin G."/>
            <person name="Goldberg J."/>
            <person name="Griggs A."/>
            <person name="Gujja S."/>
            <person name="Hansen M."/>
            <person name="Heiman D."/>
            <person name="Howarth C."/>
            <person name="Larimer J."/>
            <person name="Lui A."/>
            <person name="MacDonald P.J."/>
            <person name="McCowen C."/>
            <person name="Montmayeur A."/>
            <person name="Murphy C."/>
            <person name="Neiman D."/>
            <person name="Pearson M."/>
            <person name="Priest M."/>
            <person name="Roberts A."/>
            <person name="Saif S."/>
            <person name="Shea T."/>
            <person name="Sisk P."/>
            <person name="Stolte C."/>
            <person name="Sykes S."/>
            <person name="Wortman J."/>
            <person name="Nusbaum C."/>
            <person name="Birren B."/>
        </authorList>
    </citation>
    <scope>NUCLEOTIDE SEQUENCE [LARGE SCALE GENOMIC DNA]</scope>
    <source>
        <strain evidence="2 3">F0304</strain>
    </source>
</reference>
<evidence type="ECO:0000313" key="3">
    <source>
        <dbReference type="Proteomes" id="UP000005777"/>
    </source>
</evidence>
<dbReference type="EMBL" id="ADCX01000007">
    <property type="protein sequence ID" value="EFG25987.1"/>
    <property type="molecule type" value="Genomic_DNA"/>
</dbReference>
<dbReference type="HOGENOM" id="CLU_093395_0_0_11"/>
<organism evidence="2 3">
    <name type="scientific">Scardovia inopinata F0304</name>
    <dbReference type="NCBI Taxonomy" id="641146"/>
    <lineage>
        <taxon>Bacteria</taxon>
        <taxon>Bacillati</taxon>
        <taxon>Actinomycetota</taxon>
        <taxon>Actinomycetes</taxon>
        <taxon>Bifidobacteriales</taxon>
        <taxon>Bifidobacteriaceae</taxon>
        <taxon>Scardovia</taxon>
    </lineage>
</organism>
<dbReference type="Proteomes" id="UP000005777">
    <property type="component" value="Unassembled WGS sequence"/>
</dbReference>
<feature type="transmembrane region" description="Helical" evidence="1">
    <location>
        <begin position="170"/>
        <end position="190"/>
    </location>
</feature>
<dbReference type="eggNOG" id="COG4965">
    <property type="taxonomic scope" value="Bacteria"/>
</dbReference>
<keyword evidence="1" id="KW-1133">Transmembrane helix</keyword>
<feature type="transmembrane region" description="Helical" evidence="1">
    <location>
        <begin position="202"/>
        <end position="221"/>
    </location>
</feature>
<feature type="transmembrane region" description="Helical" evidence="1">
    <location>
        <begin position="6"/>
        <end position="33"/>
    </location>
</feature>
<sequence>MGNFKIITSLVAFPVTMPISFLPFLCFLLVLTYSWNPCPRLRSTVKIRLRGKVRIRGADLLEENMSDIIAELVSLIRNGSSLISACEEVGGCGFAVPEITEARLRQMLLQRSSSHPKEVKRISQQLSAACHLSTALGCGAASCLEAVEAEHKRNQGIEDRRRSALAVPRMTLRVLLVLPILILLAGQMASSHTFTVLFTKPVGWICLLIAALLYGAGLMWIRSLIHHFDENSLG</sequence>
<proteinExistence type="predicted"/>
<dbReference type="AlphaFoldDB" id="W5IGJ9"/>
<gene>
    <name evidence="2" type="ORF">HMPREF9020_01056</name>
</gene>
<keyword evidence="1" id="KW-0812">Transmembrane</keyword>
<accession>W5IGJ9</accession>
<evidence type="ECO:0000313" key="2">
    <source>
        <dbReference type="EMBL" id="EFG25987.1"/>
    </source>
</evidence>
<keyword evidence="1" id="KW-0472">Membrane</keyword>
<evidence type="ECO:0008006" key="4">
    <source>
        <dbReference type="Google" id="ProtNLM"/>
    </source>
</evidence>